<dbReference type="PANTHER" id="PTHR47074:SF11">
    <property type="entry name" value="REVERSE TRANSCRIPTASE-LIKE PROTEIN"/>
    <property type="match status" value="1"/>
</dbReference>
<organism evidence="3">
    <name type="scientific">Brachypodium distachyon</name>
    <name type="common">Purple false brome</name>
    <name type="synonym">Trachynia distachya</name>
    <dbReference type="NCBI Taxonomy" id="15368"/>
    <lineage>
        <taxon>Eukaryota</taxon>
        <taxon>Viridiplantae</taxon>
        <taxon>Streptophyta</taxon>
        <taxon>Embryophyta</taxon>
        <taxon>Tracheophyta</taxon>
        <taxon>Spermatophyta</taxon>
        <taxon>Magnoliopsida</taxon>
        <taxon>Liliopsida</taxon>
        <taxon>Poales</taxon>
        <taxon>Poaceae</taxon>
        <taxon>BOP clade</taxon>
        <taxon>Pooideae</taxon>
        <taxon>Stipodae</taxon>
        <taxon>Brachypodieae</taxon>
        <taxon>Brachypodium</taxon>
    </lineage>
</organism>
<evidence type="ECO:0000259" key="2">
    <source>
        <dbReference type="Pfam" id="PF13966"/>
    </source>
</evidence>
<dbReference type="InterPro" id="IPR026960">
    <property type="entry name" value="RVT-Znf"/>
</dbReference>
<evidence type="ECO:0000313" key="4">
    <source>
        <dbReference type="EnsemblPlants" id="PNT74837"/>
    </source>
</evidence>
<protein>
    <recommendedName>
        <fullName evidence="6">Reverse transcriptase zinc-binding domain-containing protein</fullName>
    </recommendedName>
</protein>
<evidence type="ECO:0000313" key="3">
    <source>
        <dbReference type="EMBL" id="PNT74837.1"/>
    </source>
</evidence>
<keyword evidence="5" id="KW-1185">Reference proteome</keyword>
<dbReference type="InterPro" id="IPR044730">
    <property type="entry name" value="RNase_H-like_dom_plant"/>
</dbReference>
<dbReference type="EMBL" id="CM000880">
    <property type="protein sequence ID" value="PNT74837.1"/>
    <property type="molecule type" value="Genomic_DNA"/>
</dbReference>
<sequence length="287" mass="32132">MGNSRLRRVSDLINQDSGTWNEPLIRRIFYPHDADMIAQLKLPVNQHDDVLAWFPDKLGMFTVKSAYMLALDLSMGEGNGSSSSSPDGNRKIWDVIWRCNVPPKVRVFAWKLTTSSLAVQANRCKRIKNTKPTCEICGMGDETGYHAVMACPKARDLRQPQGIWRPPAPNLQKLNMDASFSEHSKEAWWGGVLRTCNGEIVASAWGQIVNCSYPNEAETAAYLLGIETLCMQPGVNLHLESNCQQLVNNLNSNSVDRSSSCFLLQEIRRALVSCNGFLISWEENGIR</sequence>
<evidence type="ECO:0000259" key="1">
    <source>
        <dbReference type="Pfam" id="PF13456"/>
    </source>
</evidence>
<dbReference type="OrthoDB" id="1750965at2759"/>
<feature type="domain" description="Reverse transcriptase zinc-binding" evidence="2">
    <location>
        <begin position="84"/>
        <end position="156"/>
    </location>
</feature>
<dbReference type="GO" id="GO:0003676">
    <property type="term" value="F:nucleic acid binding"/>
    <property type="evidence" value="ECO:0007669"/>
    <property type="project" value="InterPro"/>
</dbReference>
<dbReference type="GO" id="GO:0004523">
    <property type="term" value="F:RNA-DNA hybrid ribonuclease activity"/>
    <property type="evidence" value="ECO:0007669"/>
    <property type="project" value="InterPro"/>
</dbReference>
<dbReference type="InterPro" id="IPR036397">
    <property type="entry name" value="RNaseH_sf"/>
</dbReference>
<dbReference type="Gramene" id="PNT74837">
    <property type="protein sequence ID" value="PNT74837"/>
    <property type="gene ID" value="BRADI_1g22902v3"/>
</dbReference>
<dbReference type="Pfam" id="PF13966">
    <property type="entry name" value="zf-RVT"/>
    <property type="match status" value="1"/>
</dbReference>
<reference evidence="3 4" key="1">
    <citation type="journal article" date="2010" name="Nature">
        <title>Genome sequencing and analysis of the model grass Brachypodium distachyon.</title>
        <authorList>
            <consortium name="International Brachypodium Initiative"/>
        </authorList>
    </citation>
    <scope>NUCLEOTIDE SEQUENCE [LARGE SCALE GENOMIC DNA]</scope>
    <source>
        <strain evidence="3 4">Bd21</strain>
    </source>
</reference>
<dbReference type="CDD" id="cd06222">
    <property type="entry name" value="RNase_H_like"/>
    <property type="match status" value="1"/>
</dbReference>
<dbReference type="Proteomes" id="UP000008810">
    <property type="component" value="Chromosome 1"/>
</dbReference>
<reference evidence="3" key="2">
    <citation type="submission" date="2017-06" db="EMBL/GenBank/DDBJ databases">
        <title>WGS assembly of Brachypodium distachyon.</title>
        <authorList>
            <consortium name="The International Brachypodium Initiative"/>
            <person name="Lucas S."/>
            <person name="Harmon-Smith M."/>
            <person name="Lail K."/>
            <person name="Tice H."/>
            <person name="Grimwood J."/>
            <person name="Bruce D."/>
            <person name="Barry K."/>
            <person name="Shu S."/>
            <person name="Lindquist E."/>
            <person name="Wang M."/>
            <person name="Pitluck S."/>
            <person name="Vogel J.P."/>
            <person name="Garvin D.F."/>
            <person name="Mockler T.C."/>
            <person name="Schmutz J."/>
            <person name="Rokhsar D."/>
            <person name="Bevan M.W."/>
        </authorList>
    </citation>
    <scope>NUCLEOTIDE SEQUENCE</scope>
    <source>
        <strain evidence="3">Bd21</strain>
    </source>
</reference>
<evidence type="ECO:0000313" key="5">
    <source>
        <dbReference type="Proteomes" id="UP000008810"/>
    </source>
</evidence>
<dbReference type="SUPFAM" id="SSF53098">
    <property type="entry name" value="Ribonuclease H-like"/>
    <property type="match status" value="1"/>
</dbReference>
<evidence type="ECO:0008006" key="6">
    <source>
        <dbReference type="Google" id="ProtNLM"/>
    </source>
</evidence>
<dbReference type="PANTHER" id="PTHR47074">
    <property type="entry name" value="BNAC02G40300D PROTEIN"/>
    <property type="match status" value="1"/>
</dbReference>
<dbReference type="InterPro" id="IPR012337">
    <property type="entry name" value="RNaseH-like_sf"/>
</dbReference>
<proteinExistence type="predicted"/>
<dbReference type="InterPro" id="IPR002156">
    <property type="entry name" value="RNaseH_domain"/>
</dbReference>
<dbReference type="InterPro" id="IPR052929">
    <property type="entry name" value="RNase_H-like_EbsB-rel"/>
</dbReference>
<name>A0A2K2DKN1_BRADI</name>
<dbReference type="AlphaFoldDB" id="A0A2K2DKN1"/>
<gene>
    <name evidence="3" type="ORF">BRADI_1g22902v3</name>
</gene>
<dbReference type="Gene3D" id="3.30.420.10">
    <property type="entry name" value="Ribonuclease H-like superfamily/Ribonuclease H"/>
    <property type="match status" value="1"/>
</dbReference>
<accession>A0A2K2DKN1</accession>
<reference evidence="4" key="3">
    <citation type="submission" date="2018-08" db="UniProtKB">
        <authorList>
            <consortium name="EnsemblPlants"/>
        </authorList>
    </citation>
    <scope>IDENTIFICATION</scope>
    <source>
        <strain evidence="4">cv. Bd21</strain>
    </source>
</reference>
<feature type="domain" description="RNase H type-1" evidence="1">
    <location>
        <begin position="175"/>
        <end position="279"/>
    </location>
</feature>
<dbReference type="InParanoid" id="A0A2K2DKN1"/>
<dbReference type="EnsemblPlants" id="PNT74837">
    <property type="protein sequence ID" value="PNT74837"/>
    <property type="gene ID" value="BRADI_1g22902v3"/>
</dbReference>
<dbReference type="Pfam" id="PF13456">
    <property type="entry name" value="RVT_3"/>
    <property type="match status" value="1"/>
</dbReference>